<evidence type="ECO:0000256" key="4">
    <source>
        <dbReference type="ARBA" id="ARBA00022840"/>
    </source>
</evidence>
<dbReference type="Gene3D" id="3.30.300.30">
    <property type="match status" value="1"/>
</dbReference>
<dbReference type="GO" id="GO:0005524">
    <property type="term" value="F:ATP binding"/>
    <property type="evidence" value="ECO:0007669"/>
    <property type="project" value="UniProtKB-KW"/>
</dbReference>
<dbReference type="GO" id="GO:0005886">
    <property type="term" value="C:plasma membrane"/>
    <property type="evidence" value="ECO:0007669"/>
    <property type="project" value="TreeGrafter"/>
</dbReference>
<evidence type="ECO:0000256" key="2">
    <source>
        <dbReference type="ARBA" id="ARBA00022598"/>
    </source>
</evidence>
<keyword evidence="4" id="KW-0067">ATP-binding</keyword>
<dbReference type="PANTHER" id="PTHR43107:SF15">
    <property type="entry name" value="FATTY ACID TRANSPORT PROTEIN 3, ISOFORM A"/>
    <property type="match status" value="1"/>
</dbReference>
<dbReference type="PANTHER" id="PTHR43107">
    <property type="entry name" value="LONG-CHAIN FATTY ACID TRANSPORT PROTEIN"/>
    <property type="match status" value="1"/>
</dbReference>
<keyword evidence="2" id="KW-0436">Ligase</keyword>
<dbReference type="GO" id="GO:0004467">
    <property type="term" value="F:long-chain fatty acid-CoA ligase activity"/>
    <property type="evidence" value="ECO:0007669"/>
    <property type="project" value="TreeGrafter"/>
</dbReference>
<reference evidence="6" key="1">
    <citation type="journal article" date="2015" name="Nature">
        <title>Complex archaea that bridge the gap between prokaryotes and eukaryotes.</title>
        <authorList>
            <person name="Spang A."/>
            <person name="Saw J.H."/>
            <person name="Jorgensen S.L."/>
            <person name="Zaremba-Niedzwiedzka K."/>
            <person name="Martijn J."/>
            <person name="Lind A.E."/>
            <person name="van Eijk R."/>
            <person name="Schleper C."/>
            <person name="Guy L."/>
            <person name="Ettema T.J."/>
        </authorList>
    </citation>
    <scope>NUCLEOTIDE SEQUENCE</scope>
</reference>
<dbReference type="Pfam" id="PF00501">
    <property type="entry name" value="AMP-binding"/>
    <property type="match status" value="1"/>
</dbReference>
<dbReference type="GO" id="GO:0005324">
    <property type="term" value="F:long-chain fatty acid transmembrane transporter activity"/>
    <property type="evidence" value="ECO:0007669"/>
    <property type="project" value="TreeGrafter"/>
</dbReference>
<keyword evidence="3" id="KW-0547">Nucleotide-binding</keyword>
<feature type="domain" description="AMP-dependent synthetase/ligase" evidence="5">
    <location>
        <begin position="2"/>
        <end position="338"/>
    </location>
</feature>
<protein>
    <recommendedName>
        <fullName evidence="5">AMP-dependent synthetase/ligase domain-containing protein</fullName>
    </recommendedName>
</protein>
<dbReference type="PROSITE" id="PS00455">
    <property type="entry name" value="AMP_BINDING"/>
    <property type="match status" value="1"/>
</dbReference>
<dbReference type="NCBIfam" id="NF006134">
    <property type="entry name" value="PRK08279.1"/>
    <property type="match status" value="1"/>
</dbReference>
<dbReference type="FunFam" id="3.30.300.30:FF:000020">
    <property type="entry name" value="Long-chain fatty acid transporter"/>
    <property type="match status" value="1"/>
</dbReference>
<accession>A0A0F9EKK4</accession>
<dbReference type="AlphaFoldDB" id="A0A0F9EKK4"/>
<feature type="non-terminal residue" evidence="6">
    <location>
        <position position="1"/>
    </location>
</feature>
<evidence type="ECO:0000259" key="5">
    <source>
        <dbReference type="Pfam" id="PF00501"/>
    </source>
</evidence>
<name>A0A0F9EKK4_9ZZZZ</name>
<dbReference type="SUPFAM" id="SSF56801">
    <property type="entry name" value="Acetyl-CoA synthetase-like"/>
    <property type="match status" value="1"/>
</dbReference>
<evidence type="ECO:0000256" key="1">
    <source>
        <dbReference type="ARBA" id="ARBA00006432"/>
    </source>
</evidence>
<comment type="similarity">
    <text evidence="1">Belongs to the ATP-dependent AMP-binding enzyme family.</text>
</comment>
<organism evidence="6">
    <name type="scientific">marine sediment metagenome</name>
    <dbReference type="NCBI Taxonomy" id="412755"/>
    <lineage>
        <taxon>unclassified sequences</taxon>
        <taxon>metagenomes</taxon>
        <taxon>ecological metagenomes</taxon>
    </lineage>
</organism>
<dbReference type="InterPro" id="IPR045851">
    <property type="entry name" value="AMP-bd_C_sf"/>
</dbReference>
<evidence type="ECO:0000256" key="3">
    <source>
        <dbReference type="ARBA" id="ARBA00022741"/>
    </source>
</evidence>
<sequence>NAILYENVKYTYKELNECINRYANYFLSLGVKKGEVFNVFLENRPELLFIIGAMSKIGTIGSLINTRQRSKTLIHSLKLNPVNIYLIGEELIEPFEEIKSELGLSGKERFYIVPDNGKKQAPNDYINLNSVTKDQDENNPPTTNEIKGMETYAFIFTSGTTGMPKAAHIRNVHTVSSINSWGGMVLNMQPDDVLFCSLPLFHSNAMHIGWASTIWGGAAIAIARKFSVTNFWKDVRRFGATCFNYIGEICRYLYNQPPTSDDRKHNVYKICGNGLQPEIWKDFKERFGIREVYEHYGMTEMMSMFCNYLNLDCTVGFNFSPYTIVRYDIESEKPIRGEDGYLQEVSEGQAGLLLIEMQSEYTFAGYTNKEANKEKLINNAFKQGDWWYITGDVLRNIGFKHAQFVDRLGDTFRWKGENVSTTEVEEVLSSLEDISHSSVYGVEIPGTEGKASMVSIISTTEHKKFEFNKFHQILTNSLPKYAIPLFIRFLSELSTTSTYKIQKRKLKNEGYDITKLNDPIYILLPRSSEYKLMTKEIYNNIRNGVYPF</sequence>
<dbReference type="Gene3D" id="3.40.50.12780">
    <property type="entry name" value="N-terminal domain of ligase-like"/>
    <property type="match status" value="1"/>
</dbReference>
<dbReference type="InterPro" id="IPR000873">
    <property type="entry name" value="AMP-dep_synth/lig_dom"/>
</dbReference>
<dbReference type="InterPro" id="IPR042099">
    <property type="entry name" value="ANL_N_sf"/>
</dbReference>
<dbReference type="EMBL" id="LAZR01024606">
    <property type="protein sequence ID" value="KKL74569.1"/>
    <property type="molecule type" value="Genomic_DNA"/>
</dbReference>
<dbReference type="GO" id="GO:0044539">
    <property type="term" value="P:long-chain fatty acid import into cell"/>
    <property type="evidence" value="ECO:0007669"/>
    <property type="project" value="TreeGrafter"/>
</dbReference>
<dbReference type="InterPro" id="IPR020845">
    <property type="entry name" value="AMP-binding_CS"/>
</dbReference>
<gene>
    <name evidence="6" type="ORF">LCGC14_2063580</name>
</gene>
<comment type="caution">
    <text evidence="6">The sequence shown here is derived from an EMBL/GenBank/DDBJ whole genome shotgun (WGS) entry which is preliminary data.</text>
</comment>
<proteinExistence type="inferred from homology"/>
<evidence type="ECO:0000313" key="6">
    <source>
        <dbReference type="EMBL" id="KKL74569.1"/>
    </source>
</evidence>